<feature type="compositionally biased region" description="Acidic residues" evidence="1">
    <location>
        <begin position="607"/>
        <end position="616"/>
    </location>
</feature>
<reference evidence="3" key="1">
    <citation type="submission" date="2021-02" db="EMBL/GenBank/DDBJ databases">
        <authorList>
            <person name="Bekaert M."/>
        </authorList>
    </citation>
    <scope>NUCLEOTIDE SEQUENCE</scope>
    <source>
        <strain evidence="3">IoA-00</strain>
    </source>
</reference>
<accession>A0A7R8CAL1</accession>
<name>A0A7R8CAL1_LEPSM</name>
<evidence type="ECO:0000256" key="1">
    <source>
        <dbReference type="SAM" id="MobiDB-lite"/>
    </source>
</evidence>
<keyword evidence="2" id="KW-0732">Signal</keyword>
<dbReference type="InterPro" id="IPR008042">
    <property type="entry name" value="Retrotrans_Pao"/>
</dbReference>
<keyword evidence="4" id="KW-1185">Reference proteome</keyword>
<evidence type="ECO:0000256" key="2">
    <source>
        <dbReference type="SAM" id="SignalP"/>
    </source>
</evidence>
<dbReference type="Pfam" id="PF05380">
    <property type="entry name" value="Peptidase_A17"/>
    <property type="match status" value="1"/>
</dbReference>
<evidence type="ECO:0000313" key="4">
    <source>
        <dbReference type="Proteomes" id="UP000675881"/>
    </source>
</evidence>
<feature type="chain" id="PRO_5043568522" evidence="2">
    <location>
        <begin position="19"/>
        <end position="664"/>
    </location>
</feature>
<dbReference type="EMBL" id="HG994580">
    <property type="protein sequence ID" value="CAF2752193.1"/>
    <property type="molecule type" value="Genomic_DNA"/>
</dbReference>
<feature type="signal peptide" evidence="2">
    <location>
        <begin position="1"/>
        <end position="18"/>
    </location>
</feature>
<dbReference type="Proteomes" id="UP000675881">
    <property type="component" value="Chromosome 1"/>
</dbReference>
<dbReference type="AlphaFoldDB" id="A0A7R8CAL1"/>
<proteinExistence type="predicted"/>
<feature type="region of interest" description="Disordered" evidence="1">
    <location>
        <begin position="598"/>
        <end position="621"/>
    </location>
</feature>
<evidence type="ECO:0000313" key="3">
    <source>
        <dbReference type="EMBL" id="CAF2752193.1"/>
    </source>
</evidence>
<protein>
    <submittedName>
        <fullName evidence="3">(salmon louse) hypothetical protein</fullName>
    </submittedName>
</protein>
<organism evidence="3 4">
    <name type="scientific">Lepeophtheirus salmonis</name>
    <name type="common">Salmon louse</name>
    <name type="synonym">Caligus salmonis</name>
    <dbReference type="NCBI Taxonomy" id="72036"/>
    <lineage>
        <taxon>Eukaryota</taxon>
        <taxon>Metazoa</taxon>
        <taxon>Ecdysozoa</taxon>
        <taxon>Arthropoda</taxon>
        <taxon>Crustacea</taxon>
        <taxon>Multicrustacea</taxon>
        <taxon>Hexanauplia</taxon>
        <taxon>Copepoda</taxon>
        <taxon>Siphonostomatoida</taxon>
        <taxon>Caligidae</taxon>
        <taxon>Lepeophtheirus</taxon>
    </lineage>
</organism>
<gene>
    <name evidence="3" type="ORF">LSAA_1028</name>
</gene>
<sequence>MCNSTKLLLNLGLAMVDGLQEMVLGLSYGKTSSLKKFETNGIFQESSEVFEDETATAEAVEQKGLAFLMFSNVVELRVAEIPKVPSKGTSHIFLKVETNSNEKNRVLNSENKLETAAAVAADKRQEESHLILKLTENCSNEMGDQNHDKVLSSELSRNNLPHRSSRLIFNIQGTTVFDTSRGEWFIKMPWIDSDYNGRVLNDNYSRAIALIHQVQDKVTPEHMNLVEVAHQDFLDLDYAEEVSSNKRITKHPSYVLISRPIFRLDKDSTKCKNMLPQIMELILKVKCKKYFVNVDIKKMFLSINLANPLEKDMLPFIWGRPGDQLRGDENTPEETIQTTLEILKILENVGFYGHKIASSQPEILSEIEPERIAPPRASQVFDTHGYVTQCRMQFKLIVPLLWEDKIKWDEKLQSKVKAAKEAIMFFTKWIEQIPLMNDLRFQRYNEGSIKVLDVFGDASKHEDILTIARAELVALTKTVTMANYIQNALKPWSIPITQEESERAEFLLIKFEQEPRLMNEIKILKDNCSESEKRKIFPRLPLRNLPVFYDKESEVIRLQNPIHLSSTIAFDTINPIIIPMGTLAERLGLINPEGVTGRSSVVGEPIQDSDEVETNDTDPGKEALTATSEFVLIPPQRLEDAEEYSTGFTEETTFQRKTLLTVNP</sequence>